<organism evidence="8 9">
    <name type="scientific">Nocardia aurea</name>
    <dbReference type="NCBI Taxonomy" id="2144174"/>
    <lineage>
        <taxon>Bacteria</taxon>
        <taxon>Bacillati</taxon>
        <taxon>Actinomycetota</taxon>
        <taxon>Actinomycetes</taxon>
        <taxon>Mycobacteriales</taxon>
        <taxon>Nocardiaceae</taxon>
        <taxon>Nocardia</taxon>
    </lineage>
</organism>
<gene>
    <name evidence="8" type="primary">dcm</name>
    <name evidence="8" type="ORF">AB0I48_07495</name>
</gene>
<dbReference type="EC" id="2.1.1.37" evidence="7"/>
<dbReference type="GO" id="GO:0003886">
    <property type="term" value="F:DNA (cytosine-5-)-methyltransferase activity"/>
    <property type="evidence" value="ECO:0007669"/>
    <property type="project" value="UniProtKB-EC"/>
</dbReference>
<name>A0ABV3FPP0_9NOCA</name>
<evidence type="ECO:0000256" key="4">
    <source>
        <dbReference type="ARBA" id="ARBA00022747"/>
    </source>
</evidence>
<dbReference type="InterPro" id="IPR018117">
    <property type="entry name" value="C5_DNA_meth_AS"/>
</dbReference>
<dbReference type="SUPFAM" id="SSF53335">
    <property type="entry name" value="S-adenosyl-L-methionine-dependent methyltransferases"/>
    <property type="match status" value="1"/>
</dbReference>
<accession>A0ABV3FPP0</accession>
<evidence type="ECO:0000313" key="9">
    <source>
        <dbReference type="Proteomes" id="UP001551695"/>
    </source>
</evidence>
<feature type="active site" evidence="5">
    <location>
        <position position="77"/>
    </location>
</feature>
<dbReference type="NCBIfam" id="TIGR00675">
    <property type="entry name" value="dcm"/>
    <property type="match status" value="1"/>
</dbReference>
<dbReference type="InterPro" id="IPR029063">
    <property type="entry name" value="SAM-dependent_MTases_sf"/>
</dbReference>
<comment type="similarity">
    <text evidence="5 6">Belongs to the class I-like SAM-binding methyltransferase superfamily. C5-methyltransferase family.</text>
</comment>
<dbReference type="PRINTS" id="PR00105">
    <property type="entry name" value="C5METTRFRASE"/>
</dbReference>
<dbReference type="Gene3D" id="3.40.50.150">
    <property type="entry name" value="Vaccinia Virus protein VP39"/>
    <property type="match status" value="1"/>
</dbReference>
<dbReference type="RefSeq" id="WP_357781174.1">
    <property type="nucleotide sequence ID" value="NZ_JBFAKC010000003.1"/>
</dbReference>
<dbReference type="EMBL" id="JBFAKC010000003">
    <property type="protein sequence ID" value="MEV0707389.1"/>
    <property type="molecule type" value="Genomic_DNA"/>
</dbReference>
<dbReference type="Proteomes" id="UP001551695">
    <property type="component" value="Unassembled WGS sequence"/>
</dbReference>
<dbReference type="PANTHER" id="PTHR46098:SF1">
    <property type="entry name" value="TRNA (CYTOSINE(38)-C(5))-METHYLTRANSFERASE"/>
    <property type="match status" value="1"/>
</dbReference>
<evidence type="ECO:0000313" key="8">
    <source>
        <dbReference type="EMBL" id="MEV0707389.1"/>
    </source>
</evidence>
<comment type="caution">
    <text evidence="8">The sequence shown here is derived from an EMBL/GenBank/DDBJ whole genome shotgun (WGS) entry which is preliminary data.</text>
</comment>
<evidence type="ECO:0000256" key="6">
    <source>
        <dbReference type="RuleBase" id="RU000416"/>
    </source>
</evidence>
<dbReference type="InterPro" id="IPR001525">
    <property type="entry name" value="C5_MeTfrase"/>
</dbReference>
<proteinExistence type="inferred from homology"/>
<dbReference type="PROSITE" id="PS00094">
    <property type="entry name" value="C5_MTASE_1"/>
    <property type="match status" value="1"/>
</dbReference>
<evidence type="ECO:0000256" key="1">
    <source>
        <dbReference type="ARBA" id="ARBA00022603"/>
    </source>
</evidence>
<reference evidence="8 9" key="1">
    <citation type="submission" date="2024-06" db="EMBL/GenBank/DDBJ databases">
        <title>The Natural Products Discovery Center: Release of the First 8490 Sequenced Strains for Exploring Actinobacteria Biosynthetic Diversity.</title>
        <authorList>
            <person name="Kalkreuter E."/>
            <person name="Kautsar S.A."/>
            <person name="Yang D."/>
            <person name="Bader C.D."/>
            <person name="Teijaro C.N."/>
            <person name="Fluegel L."/>
            <person name="Davis C.M."/>
            <person name="Simpson J.R."/>
            <person name="Lauterbach L."/>
            <person name="Steele A.D."/>
            <person name="Gui C."/>
            <person name="Meng S."/>
            <person name="Li G."/>
            <person name="Viehrig K."/>
            <person name="Ye F."/>
            <person name="Su P."/>
            <person name="Kiefer A.F."/>
            <person name="Nichols A."/>
            <person name="Cepeda A.J."/>
            <person name="Yan W."/>
            <person name="Fan B."/>
            <person name="Jiang Y."/>
            <person name="Adhikari A."/>
            <person name="Zheng C.-J."/>
            <person name="Schuster L."/>
            <person name="Cowan T.M."/>
            <person name="Smanski M.J."/>
            <person name="Chevrette M.G."/>
            <person name="De Carvalho L.P.S."/>
            <person name="Shen B."/>
        </authorList>
    </citation>
    <scope>NUCLEOTIDE SEQUENCE [LARGE SCALE GENOMIC DNA]</scope>
    <source>
        <strain evidence="8 9">NPDC050403</strain>
    </source>
</reference>
<dbReference type="PROSITE" id="PS51679">
    <property type="entry name" value="SAM_MT_C5"/>
    <property type="match status" value="1"/>
</dbReference>
<evidence type="ECO:0000256" key="3">
    <source>
        <dbReference type="ARBA" id="ARBA00022691"/>
    </source>
</evidence>
<keyword evidence="2 5" id="KW-0808">Transferase</keyword>
<sequence>MAELYAGIGGFSLGFETLGASTVFASESNPAARKTFETNFHHRYPRMFGDGHFVGDIRKVDARDLPKYDVLTAGFPCQPFSIIGARRGFDDARGTAFFDIVRILEVTRPAAFFLENVQGLMSHNGGRTLAVIKNLLTDHLGYGLHSKVLRACDFGLPQLRPRLFLVGFRQRRTRFSFPDPVLYAETAYPPSSDYIDAAFIEIDRGTESIPTLLKKSREYEAYRRQGVEQDRNVVFPLVIWSMSAPRPKDANSRREALHEVIAADRMLRPDMFRVIAPDQLYQTMQRGAEI</sequence>
<keyword evidence="1 5" id="KW-0489">Methyltransferase</keyword>
<dbReference type="GO" id="GO:0032259">
    <property type="term" value="P:methylation"/>
    <property type="evidence" value="ECO:0007669"/>
    <property type="project" value="UniProtKB-KW"/>
</dbReference>
<evidence type="ECO:0000256" key="7">
    <source>
        <dbReference type="RuleBase" id="RU000417"/>
    </source>
</evidence>
<comment type="catalytic activity">
    <reaction evidence="7">
        <text>a 2'-deoxycytidine in DNA + S-adenosyl-L-methionine = a 5-methyl-2'-deoxycytidine in DNA + S-adenosyl-L-homocysteine + H(+)</text>
        <dbReference type="Rhea" id="RHEA:13681"/>
        <dbReference type="Rhea" id="RHEA-COMP:11369"/>
        <dbReference type="Rhea" id="RHEA-COMP:11370"/>
        <dbReference type="ChEBI" id="CHEBI:15378"/>
        <dbReference type="ChEBI" id="CHEBI:57856"/>
        <dbReference type="ChEBI" id="CHEBI:59789"/>
        <dbReference type="ChEBI" id="CHEBI:85452"/>
        <dbReference type="ChEBI" id="CHEBI:85454"/>
        <dbReference type="EC" id="2.1.1.37"/>
    </reaction>
</comment>
<dbReference type="PANTHER" id="PTHR46098">
    <property type="entry name" value="TRNA (CYTOSINE(38)-C(5))-METHYLTRANSFERASE"/>
    <property type="match status" value="1"/>
</dbReference>
<dbReference type="InterPro" id="IPR050750">
    <property type="entry name" value="C5-MTase"/>
</dbReference>
<keyword evidence="9" id="KW-1185">Reference proteome</keyword>
<dbReference type="Pfam" id="PF00145">
    <property type="entry name" value="DNA_methylase"/>
    <property type="match status" value="1"/>
</dbReference>
<keyword evidence="4" id="KW-0680">Restriction system</keyword>
<evidence type="ECO:0000256" key="5">
    <source>
        <dbReference type="PROSITE-ProRule" id="PRU01016"/>
    </source>
</evidence>
<keyword evidence="3 5" id="KW-0949">S-adenosyl-L-methionine</keyword>
<evidence type="ECO:0000256" key="2">
    <source>
        <dbReference type="ARBA" id="ARBA00022679"/>
    </source>
</evidence>
<protein>
    <recommendedName>
        <fullName evidence="7">Cytosine-specific methyltransferase</fullName>
        <ecNumber evidence="7">2.1.1.37</ecNumber>
    </recommendedName>
</protein>